<dbReference type="InterPro" id="IPR005000">
    <property type="entry name" value="Aldolase/citrate-lyase_domain"/>
</dbReference>
<protein>
    <submittedName>
        <fullName evidence="5">4-hydroxy-2-oxoheptanedioate aldolase</fullName>
    </submittedName>
</protein>
<accession>A0A327X2D3</accession>
<dbReference type="RefSeq" id="WP_111627540.1">
    <property type="nucleotide sequence ID" value="NZ_QLMC01000002.1"/>
</dbReference>
<gene>
    <name evidence="5" type="ORF">LX87_01430</name>
</gene>
<evidence type="ECO:0000256" key="3">
    <source>
        <dbReference type="ARBA" id="ARBA00023239"/>
    </source>
</evidence>
<reference evidence="5 6" key="1">
    <citation type="submission" date="2018-06" db="EMBL/GenBank/DDBJ databases">
        <title>Genomic Encyclopedia of Archaeal and Bacterial Type Strains, Phase II (KMG-II): from individual species to whole genera.</title>
        <authorList>
            <person name="Goeker M."/>
        </authorList>
    </citation>
    <scope>NUCLEOTIDE SEQUENCE [LARGE SCALE GENOMIC DNA]</scope>
    <source>
        <strain evidence="5 6">DSM 21851</strain>
    </source>
</reference>
<sequence length="274" mass="30044">MAIAPKSTLLQKLKNGHNVYGTCITSTAPMWPVSLQRAGLDFVFLDTEHIPLDRSELARLCQIFRAYGIAPIVRVPKPDPFLACMAIDGGAVGVIAPYLESVDQITDLVGATKYRPLKGERLARYLSGKEQMPDDLRQYLEAHNAGNLCIANIESVPALERLDDLLSVPGLDAVFIGPHDLSVSLGLPEQYDHPDFEAAVLKIIQTTRSKGLSVGIHFSQSPERQIHWVRQGVNIIVHSFDVALFGQRLRNDIGSIRKAVGDLLPTDEGASFVI</sequence>
<proteinExistence type="inferred from homology"/>
<dbReference type="EMBL" id="QLMC01000002">
    <property type="protein sequence ID" value="RAJ99734.1"/>
    <property type="molecule type" value="Genomic_DNA"/>
</dbReference>
<evidence type="ECO:0000313" key="5">
    <source>
        <dbReference type="EMBL" id="RAJ99734.1"/>
    </source>
</evidence>
<dbReference type="SUPFAM" id="SSF51621">
    <property type="entry name" value="Phosphoenolpyruvate/pyruvate domain"/>
    <property type="match status" value="1"/>
</dbReference>
<dbReference type="Proteomes" id="UP000248790">
    <property type="component" value="Unassembled WGS sequence"/>
</dbReference>
<keyword evidence="6" id="KW-1185">Reference proteome</keyword>
<dbReference type="InterPro" id="IPR015813">
    <property type="entry name" value="Pyrv/PenolPyrv_kinase-like_dom"/>
</dbReference>
<feature type="domain" description="HpcH/HpaI aldolase/citrate lyase" evidence="4">
    <location>
        <begin position="35"/>
        <end position="245"/>
    </location>
</feature>
<keyword evidence="3" id="KW-0456">Lyase</keyword>
<dbReference type="PANTHER" id="PTHR30502">
    <property type="entry name" value="2-KETO-3-DEOXY-L-RHAMNONATE ALDOLASE"/>
    <property type="match status" value="1"/>
</dbReference>
<evidence type="ECO:0000256" key="2">
    <source>
        <dbReference type="ARBA" id="ARBA00022723"/>
    </source>
</evidence>
<dbReference type="GO" id="GO:0016832">
    <property type="term" value="F:aldehyde-lyase activity"/>
    <property type="evidence" value="ECO:0007669"/>
    <property type="project" value="TreeGrafter"/>
</dbReference>
<dbReference type="Gene3D" id="3.20.20.60">
    <property type="entry name" value="Phosphoenolpyruvate-binding domains"/>
    <property type="match status" value="1"/>
</dbReference>
<dbReference type="AlphaFoldDB" id="A0A327X2D3"/>
<comment type="caution">
    <text evidence="5">The sequence shown here is derived from an EMBL/GenBank/DDBJ whole genome shotgun (WGS) entry which is preliminary data.</text>
</comment>
<dbReference type="InterPro" id="IPR040442">
    <property type="entry name" value="Pyrv_kinase-like_dom_sf"/>
</dbReference>
<evidence type="ECO:0000259" key="4">
    <source>
        <dbReference type="Pfam" id="PF03328"/>
    </source>
</evidence>
<evidence type="ECO:0000313" key="6">
    <source>
        <dbReference type="Proteomes" id="UP000248790"/>
    </source>
</evidence>
<evidence type="ECO:0000256" key="1">
    <source>
        <dbReference type="ARBA" id="ARBA00005568"/>
    </source>
</evidence>
<dbReference type="GO" id="GO:0005737">
    <property type="term" value="C:cytoplasm"/>
    <property type="evidence" value="ECO:0007669"/>
    <property type="project" value="TreeGrafter"/>
</dbReference>
<name>A0A327X2D3_LARAB</name>
<dbReference type="Pfam" id="PF03328">
    <property type="entry name" value="HpcH_HpaI"/>
    <property type="match status" value="1"/>
</dbReference>
<comment type="similarity">
    <text evidence="1">Belongs to the HpcH/HpaI aldolase family.</text>
</comment>
<dbReference type="OrthoDB" id="86160at2"/>
<dbReference type="PANTHER" id="PTHR30502:SF0">
    <property type="entry name" value="PHOSPHOENOLPYRUVATE CARBOXYLASE FAMILY PROTEIN"/>
    <property type="match status" value="1"/>
</dbReference>
<dbReference type="GO" id="GO:0046872">
    <property type="term" value="F:metal ion binding"/>
    <property type="evidence" value="ECO:0007669"/>
    <property type="project" value="UniProtKB-KW"/>
</dbReference>
<dbReference type="InterPro" id="IPR050251">
    <property type="entry name" value="HpcH-HpaI_aldolase"/>
</dbReference>
<keyword evidence="2" id="KW-0479">Metal-binding</keyword>
<organism evidence="5 6">
    <name type="scientific">Larkinella arboricola</name>
    <dbReference type="NCBI Taxonomy" id="643671"/>
    <lineage>
        <taxon>Bacteria</taxon>
        <taxon>Pseudomonadati</taxon>
        <taxon>Bacteroidota</taxon>
        <taxon>Cytophagia</taxon>
        <taxon>Cytophagales</taxon>
        <taxon>Spirosomataceae</taxon>
        <taxon>Larkinella</taxon>
    </lineage>
</organism>